<name>A0A7Z7YRK1_STACP</name>
<dbReference type="EMBL" id="SCHC01000803">
    <property type="protein sequence ID" value="TBW67776.1"/>
    <property type="molecule type" value="Genomic_DNA"/>
</dbReference>
<evidence type="ECO:0000313" key="2">
    <source>
        <dbReference type="Proteomes" id="UP000291949"/>
    </source>
</evidence>
<protein>
    <submittedName>
        <fullName evidence="1">NAD(P)/FAD-dependent oxidoreductase</fullName>
    </submittedName>
</protein>
<dbReference type="Gene3D" id="3.30.390.30">
    <property type="match status" value="1"/>
</dbReference>
<dbReference type="SUPFAM" id="SSF55424">
    <property type="entry name" value="FAD/NAD-linked reductases, dimerisation (C-terminal) domain"/>
    <property type="match status" value="1"/>
</dbReference>
<comment type="caution">
    <text evidence="1">The sequence shown here is derived from an EMBL/GenBank/DDBJ whole genome shotgun (WGS) entry which is preliminary data.</text>
</comment>
<dbReference type="InterPro" id="IPR016156">
    <property type="entry name" value="FAD/NAD-linked_Rdtase_dimer_sf"/>
</dbReference>
<dbReference type="AlphaFoldDB" id="A0A7Z7YRK1"/>
<accession>A0A7Z7YRK1</accession>
<sequence>EIYGNDAGDLVNLLVFIINQKLTAQDLNKNIFAFPGASSGVIDLLKLAMM</sequence>
<dbReference type="Proteomes" id="UP000291949">
    <property type="component" value="Unassembled WGS sequence"/>
</dbReference>
<gene>
    <name evidence="1" type="ORF">EQ811_16765</name>
</gene>
<reference evidence="1 2" key="1">
    <citation type="journal article" date="2019" name="Sci. Transl. Med.">
        <title>Quorum sensing between bacterial species on the skin protects against epidermal injury in atopic dermatitis.</title>
        <authorList>
            <person name="Williams M.R."/>
        </authorList>
    </citation>
    <scope>NUCLEOTIDE SEQUENCE [LARGE SCALE GENOMIC DNA]</scope>
    <source>
        <strain evidence="1 2">H8</strain>
    </source>
</reference>
<feature type="non-terminal residue" evidence="1">
    <location>
        <position position="1"/>
    </location>
</feature>
<evidence type="ECO:0000313" key="1">
    <source>
        <dbReference type="EMBL" id="TBW67776.1"/>
    </source>
</evidence>
<organism evidence="1 2">
    <name type="scientific">Staphylococcus capitis</name>
    <dbReference type="NCBI Taxonomy" id="29388"/>
    <lineage>
        <taxon>Bacteria</taxon>
        <taxon>Bacillati</taxon>
        <taxon>Bacillota</taxon>
        <taxon>Bacilli</taxon>
        <taxon>Bacillales</taxon>
        <taxon>Staphylococcaceae</taxon>
        <taxon>Staphylococcus</taxon>
    </lineage>
</organism>
<proteinExistence type="predicted"/>